<evidence type="ECO:0000256" key="16">
    <source>
        <dbReference type="PROSITE-ProRule" id="PRU00047"/>
    </source>
</evidence>
<proteinExistence type="predicted"/>
<feature type="domain" description="CCHC-type" evidence="17">
    <location>
        <begin position="15"/>
        <end position="31"/>
    </location>
</feature>
<evidence type="ECO:0000256" key="11">
    <source>
        <dbReference type="ARBA" id="ARBA00022908"/>
    </source>
</evidence>
<dbReference type="GO" id="GO:0003676">
    <property type="term" value="F:nucleic acid binding"/>
    <property type="evidence" value="ECO:0007669"/>
    <property type="project" value="InterPro"/>
</dbReference>
<evidence type="ECO:0000256" key="4">
    <source>
        <dbReference type="ARBA" id="ARBA00022722"/>
    </source>
</evidence>
<keyword evidence="4" id="KW-0540">Nuclease</keyword>
<dbReference type="GO" id="GO:0003964">
    <property type="term" value="F:RNA-directed DNA polymerase activity"/>
    <property type="evidence" value="ECO:0007669"/>
    <property type="project" value="UniProtKB-KW"/>
</dbReference>
<keyword evidence="10" id="KW-0460">Magnesium</keyword>
<organism evidence="19 20">
    <name type="scientific">Ignelater luminosus</name>
    <name type="common">Cucubano</name>
    <name type="synonym">Pyrophorus luminosus</name>
    <dbReference type="NCBI Taxonomy" id="2038154"/>
    <lineage>
        <taxon>Eukaryota</taxon>
        <taxon>Metazoa</taxon>
        <taxon>Ecdysozoa</taxon>
        <taxon>Arthropoda</taxon>
        <taxon>Hexapoda</taxon>
        <taxon>Insecta</taxon>
        <taxon>Pterygota</taxon>
        <taxon>Neoptera</taxon>
        <taxon>Endopterygota</taxon>
        <taxon>Coleoptera</taxon>
        <taxon>Polyphaga</taxon>
        <taxon>Elateriformia</taxon>
        <taxon>Elateroidea</taxon>
        <taxon>Elateridae</taxon>
        <taxon>Agrypninae</taxon>
        <taxon>Pyrophorini</taxon>
        <taxon>Ignelater</taxon>
    </lineage>
</organism>
<protein>
    <recommendedName>
        <fullName evidence="21">Retrovirus-related Pol polyprotein from transposon TNT 1-94</fullName>
    </recommendedName>
</protein>
<dbReference type="InterPro" id="IPR039537">
    <property type="entry name" value="Retrotran_Ty1/copia-like"/>
</dbReference>
<evidence type="ECO:0000256" key="6">
    <source>
        <dbReference type="ARBA" id="ARBA00022741"/>
    </source>
</evidence>
<dbReference type="AlphaFoldDB" id="A0A8K0DKV0"/>
<dbReference type="GO" id="GO:0005524">
    <property type="term" value="F:ATP binding"/>
    <property type="evidence" value="ECO:0007669"/>
    <property type="project" value="UniProtKB-KW"/>
</dbReference>
<gene>
    <name evidence="19" type="ORF">ILUMI_03898</name>
</gene>
<evidence type="ECO:0000313" key="19">
    <source>
        <dbReference type="EMBL" id="KAF2902290.1"/>
    </source>
</evidence>
<dbReference type="Pfam" id="PF13976">
    <property type="entry name" value="gag_pre-integrs"/>
    <property type="match status" value="1"/>
</dbReference>
<name>A0A8K0DKV0_IGNLU</name>
<dbReference type="InterPro" id="IPR012337">
    <property type="entry name" value="RNaseH-like_sf"/>
</dbReference>
<keyword evidence="5" id="KW-0479">Metal-binding</keyword>
<keyword evidence="11" id="KW-0229">DNA integration</keyword>
<evidence type="ECO:0000256" key="1">
    <source>
        <dbReference type="ARBA" id="ARBA00002180"/>
    </source>
</evidence>
<dbReference type="GO" id="GO:0008270">
    <property type="term" value="F:zinc ion binding"/>
    <property type="evidence" value="ECO:0007669"/>
    <property type="project" value="UniProtKB-KW"/>
</dbReference>
<dbReference type="Proteomes" id="UP000801492">
    <property type="component" value="Unassembled WGS sequence"/>
</dbReference>
<reference evidence="19" key="1">
    <citation type="submission" date="2019-08" db="EMBL/GenBank/DDBJ databases">
        <title>The genome of the North American firefly Photinus pyralis.</title>
        <authorList>
            <consortium name="Photinus pyralis genome working group"/>
            <person name="Fallon T.R."/>
            <person name="Sander Lower S.E."/>
            <person name="Weng J.-K."/>
        </authorList>
    </citation>
    <scope>NUCLEOTIDE SEQUENCE</scope>
    <source>
        <strain evidence="19">TRF0915ILg1</strain>
        <tissue evidence="19">Whole body</tissue>
    </source>
</reference>
<dbReference type="Gene3D" id="3.30.420.10">
    <property type="entry name" value="Ribonuclease H-like superfamily/Ribonuclease H"/>
    <property type="match status" value="1"/>
</dbReference>
<dbReference type="GO" id="GO:0004519">
    <property type="term" value="F:endonuclease activity"/>
    <property type="evidence" value="ECO:0007669"/>
    <property type="project" value="UniProtKB-KW"/>
</dbReference>
<sequence>MANKTVNNGRYFRFKCHNCGQEGHKRAECRRKEHTDSGKRNANNTVSGNCKDIIVFVAESCNGEKRDANNTISGKSRNGIGFKANLGNGNCVTTLNWFLDSGATDHMTNSESYFAETWELQQEIKISVAKCGEAITARKAGNVREYLVVNGKMVEYLIKNVLFVPKLQHNLIYITRLKTSGLKTVFKNSKAVIYNQSGIVGVAKRQRGLYQLKVYLDTKTANANLSLHEKEDLWHKRYGRIGYESLQKIINLGMVNGIEMLNIKNTEKCETCIYGKMTKLPHKDTRVRANEPLELIHTDICGPITPEAWNGKKYFVTFTDDYTHFNETYIFERKCHMFEKFQDYEAKVSNRFKKGIVRISCDNGGEYLSNEFKEFCRKRGINIEYTIPYTPEQNGVSERMNRTILDKARTMVLGSHVFKHLWSEAVCAAVYIINKSPTTALQTKRLQSSGMERNSMFQS</sequence>
<dbReference type="PANTHER" id="PTHR42648:SF11">
    <property type="entry name" value="TRANSPOSON TY4-P GAG-POL POLYPROTEIN"/>
    <property type="match status" value="1"/>
</dbReference>
<keyword evidence="20" id="KW-1185">Reference proteome</keyword>
<dbReference type="GO" id="GO:0008233">
    <property type="term" value="F:peptidase activity"/>
    <property type="evidence" value="ECO:0007669"/>
    <property type="project" value="UniProtKB-KW"/>
</dbReference>
<keyword evidence="16" id="KW-0862">Zinc</keyword>
<keyword evidence="7" id="KW-0255">Endonuclease</keyword>
<evidence type="ECO:0000256" key="15">
    <source>
        <dbReference type="ARBA" id="ARBA00023172"/>
    </source>
</evidence>
<keyword evidence="12" id="KW-0695">RNA-directed DNA polymerase</keyword>
<dbReference type="OrthoDB" id="8029976at2759"/>
<evidence type="ECO:0000256" key="3">
    <source>
        <dbReference type="ARBA" id="ARBA00022670"/>
    </source>
</evidence>
<dbReference type="PROSITE" id="PS50158">
    <property type="entry name" value="ZF_CCHC"/>
    <property type="match status" value="1"/>
</dbReference>
<keyword evidence="8" id="KW-0378">Hydrolase</keyword>
<evidence type="ECO:0000256" key="2">
    <source>
        <dbReference type="ARBA" id="ARBA00022612"/>
    </source>
</evidence>
<dbReference type="SMART" id="SM00343">
    <property type="entry name" value="ZnF_C2HC"/>
    <property type="match status" value="1"/>
</dbReference>
<dbReference type="InterPro" id="IPR036397">
    <property type="entry name" value="RNaseH_sf"/>
</dbReference>
<dbReference type="GO" id="GO:0006508">
    <property type="term" value="P:proteolysis"/>
    <property type="evidence" value="ECO:0007669"/>
    <property type="project" value="UniProtKB-KW"/>
</dbReference>
<evidence type="ECO:0000256" key="8">
    <source>
        <dbReference type="ARBA" id="ARBA00022801"/>
    </source>
</evidence>
<evidence type="ECO:0000256" key="10">
    <source>
        <dbReference type="ARBA" id="ARBA00022842"/>
    </source>
</evidence>
<keyword evidence="6" id="KW-0547">Nucleotide-binding</keyword>
<keyword evidence="13" id="KW-0239">DNA-directed DNA polymerase</keyword>
<keyword evidence="14" id="KW-0917">Virion maturation</keyword>
<dbReference type="InterPro" id="IPR054722">
    <property type="entry name" value="PolX-like_BBD"/>
</dbReference>
<accession>A0A8K0DKV0</accession>
<dbReference type="PANTHER" id="PTHR42648">
    <property type="entry name" value="TRANSPOSASE, PUTATIVE-RELATED"/>
    <property type="match status" value="1"/>
</dbReference>
<evidence type="ECO:0000256" key="13">
    <source>
        <dbReference type="ARBA" id="ARBA00022932"/>
    </source>
</evidence>
<dbReference type="GO" id="GO:0015074">
    <property type="term" value="P:DNA integration"/>
    <property type="evidence" value="ECO:0007669"/>
    <property type="project" value="UniProtKB-KW"/>
</dbReference>
<keyword evidence="2" id="KW-1188">Viral release from host cell</keyword>
<dbReference type="Pfam" id="PF22936">
    <property type="entry name" value="Pol_BBD"/>
    <property type="match status" value="1"/>
</dbReference>
<dbReference type="InterPro" id="IPR025724">
    <property type="entry name" value="GAG-pre-integrase_dom"/>
</dbReference>
<evidence type="ECO:0000256" key="12">
    <source>
        <dbReference type="ARBA" id="ARBA00022918"/>
    </source>
</evidence>
<dbReference type="Pfam" id="PF00665">
    <property type="entry name" value="rve"/>
    <property type="match status" value="1"/>
</dbReference>
<keyword evidence="15" id="KW-0233">DNA recombination</keyword>
<feature type="domain" description="Integrase catalytic" evidence="18">
    <location>
        <begin position="288"/>
        <end position="459"/>
    </location>
</feature>
<comment type="caution">
    <text evidence="19">The sequence shown here is derived from an EMBL/GenBank/DDBJ whole genome shotgun (WGS) entry which is preliminary data.</text>
</comment>
<keyword evidence="9" id="KW-0067">ATP-binding</keyword>
<evidence type="ECO:0000259" key="18">
    <source>
        <dbReference type="PROSITE" id="PS50994"/>
    </source>
</evidence>
<keyword evidence="13" id="KW-0808">Transferase</keyword>
<comment type="function">
    <text evidence="1">The aspartyl protease (PR) mediates the proteolytic cleavages of the Gag and Gag-Pol polyproteins after assembly of the VLP.</text>
</comment>
<dbReference type="SUPFAM" id="SSF53098">
    <property type="entry name" value="Ribonuclease H-like"/>
    <property type="match status" value="1"/>
</dbReference>
<dbReference type="PROSITE" id="PS50994">
    <property type="entry name" value="INTEGRASE"/>
    <property type="match status" value="1"/>
</dbReference>
<evidence type="ECO:0000256" key="9">
    <source>
        <dbReference type="ARBA" id="ARBA00022840"/>
    </source>
</evidence>
<evidence type="ECO:0000313" key="20">
    <source>
        <dbReference type="Proteomes" id="UP000801492"/>
    </source>
</evidence>
<evidence type="ECO:0008006" key="21">
    <source>
        <dbReference type="Google" id="ProtNLM"/>
    </source>
</evidence>
<dbReference type="GO" id="GO:0003887">
    <property type="term" value="F:DNA-directed DNA polymerase activity"/>
    <property type="evidence" value="ECO:0007669"/>
    <property type="project" value="UniProtKB-KW"/>
</dbReference>
<dbReference type="InterPro" id="IPR001584">
    <property type="entry name" value="Integrase_cat-core"/>
</dbReference>
<evidence type="ECO:0000256" key="7">
    <source>
        <dbReference type="ARBA" id="ARBA00022759"/>
    </source>
</evidence>
<evidence type="ECO:0000256" key="14">
    <source>
        <dbReference type="ARBA" id="ARBA00023113"/>
    </source>
</evidence>
<dbReference type="InterPro" id="IPR001878">
    <property type="entry name" value="Znf_CCHC"/>
</dbReference>
<dbReference type="GO" id="GO:0006310">
    <property type="term" value="P:DNA recombination"/>
    <property type="evidence" value="ECO:0007669"/>
    <property type="project" value="UniProtKB-KW"/>
</dbReference>
<evidence type="ECO:0000256" key="5">
    <source>
        <dbReference type="ARBA" id="ARBA00022723"/>
    </source>
</evidence>
<dbReference type="EMBL" id="VTPC01001346">
    <property type="protein sequence ID" value="KAF2902290.1"/>
    <property type="molecule type" value="Genomic_DNA"/>
</dbReference>
<keyword evidence="16" id="KW-0863">Zinc-finger</keyword>
<keyword evidence="13" id="KW-0548">Nucleotidyltransferase</keyword>
<evidence type="ECO:0000259" key="17">
    <source>
        <dbReference type="PROSITE" id="PS50158"/>
    </source>
</evidence>
<keyword evidence="3" id="KW-0645">Protease</keyword>